<evidence type="ECO:0000313" key="3">
    <source>
        <dbReference type="EMBL" id="PTX64585.1"/>
    </source>
</evidence>
<evidence type="ECO:0000256" key="2">
    <source>
        <dbReference type="SAM" id="SignalP"/>
    </source>
</evidence>
<keyword evidence="1" id="KW-0175">Coiled coil</keyword>
<comment type="caution">
    <text evidence="3">The sequence shown here is derived from an EMBL/GenBank/DDBJ whole genome shotgun (WGS) entry which is preliminary data.</text>
</comment>
<dbReference type="Pfam" id="PF20316">
    <property type="entry name" value="DUF6612"/>
    <property type="match status" value="1"/>
</dbReference>
<gene>
    <name evidence="3" type="ORF">C8P63_10279</name>
</gene>
<protein>
    <recommendedName>
        <fullName evidence="5">Outer membrane lipoprotein-sorting protein</fullName>
    </recommendedName>
</protein>
<dbReference type="Proteomes" id="UP000244240">
    <property type="component" value="Unassembled WGS sequence"/>
</dbReference>
<keyword evidence="2" id="KW-0732">Signal</keyword>
<dbReference type="RefSeq" id="WP_146172088.1">
    <property type="nucleotide sequence ID" value="NZ_QBKR01000002.1"/>
</dbReference>
<dbReference type="EMBL" id="QBKR01000002">
    <property type="protein sequence ID" value="PTX64585.1"/>
    <property type="molecule type" value="Genomic_DNA"/>
</dbReference>
<reference evidence="3 4" key="1">
    <citation type="submission" date="2018-04" db="EMBL/GenBank/DDBJ databases">
        <title>Genomic Encyclopedia of Archaeal and Bacterial Type Strains, Phase II (KMG-II): from individual species to whole genera.</title>
        <authorList>
            <person name="Goeker M."/>
        </authorList>
    </citation>
    <scope>NUCLEOTIDE SEQUENCE [LARGE SCALE GENOMIC DNA]</scope>
    <source>
        <strain evidence="3 4">DSM 45787</strain>
    </source>
</reference>
<name>A0A2T6C8F1_9BACL</name>
<feature type="chain" id="PRO_5015773204" description="Outer membrane lipoprotein-sorting protein" evidence="2">
    <location>
        <begin position="27"/>
        <end position="313"/>
    </location>
</feature>
<evidence type="ECO:0008006" key="5">
    <source>
        <dbReference type="Google" id="ProtNLM"/>
    </source>
</evidence>
<proteinExistence type="predicted"/>
<dbReference type="OrthoDB" id="1957331at2"/>
<dbReference type="AlphaFoldDB" id="A0A2T6C8F1"/>
<sequence length="313" mass="36220">MRKTLHLCMALLVWMALISGCSPMVAEVMKEKEEQEKQKKENEGKKEKKKELDMNEVLLIARKEWKLQDSLSFDFTAKDTWRAEGNGFSREVSLEDQLHIEEVIDSGAIPGSIHMKGTRKIGEKTETTELYLTEDALFAKKPTNWVKMPFSSGNKEAAYRVMADQGYTSPKYFFDEMVTYNGAFKKDELRVNHKNGVYILSAHLKQDTSRKYLTDIYKSELSEEAVGLEKGDTDEFNHIKDTFTVKEMQQRLWIDDQTFHVKKMDFHVVMEYKMKGLTSVKTRDLKFNINGKADPIVVPDHIKNTAVQVNRIQ</sequence>
<evidence type="ECO:0000256" key="1">
    <source>
        <dbReference type="SAM" id="Coils"/>
    </source>
</evidence>
<accession>A0A2T6C8F1</accession>
<dbReference type="PROSITE" id="PS51257">
    <property type="entry name" value="PROKAR_LIPOPROTEIN"/>
    <property type="match status" value="1"/>
</dbReference>
<evidence type="ECO:0000313" key="4">
    <source>
        <dbReference type="Proteomes" id="UP000244240"/>
    </source>
</evidence>
<feature type="signal peptide" evidence="2">
    <location>
        <begin position="1"/>
        <end position="26"/>
    </location>
</feature>
<dbReference type="InterPro" id="IPR046720">
    <property type="entry name" value="DUF6612"/>
</dbReference>
<keyword evidence="4" id="KW-1185">Reference proteome</keyword>
<feature type="coiled-coil region" evidence="1">
    <location>
        <begin position="25"/>
        <end position="55"/>
    </location>
</feature>
<organism evidence="3 4">
    <name type="scientific">Melghirimyces profundicolus</name>
    <dbReference type="NCBI Taxonomy" id="1242148"/>
    <lineage>
        <taxon>Bacteria</taxon>
        <taxon>Bacillati</taxon>
        <taxon>Bacillota</taxon>
        <taxon>Bacilli</taxon>
        <taxon>Bacillales</taxon>
        <taxon>Thermoactinomycetaceae</taxon>
        <taxon>Melghirimyces</taxon>
    </lineage>
</organism>